<comment type="caution">
    <text evidence="3">The sequence shown here is derived from an EMBL/GenBank/DDBJ whole genome shotgun (WGS) entry which is preliminary data.</text>
</comment>
<keyword evidence="4" id="KW-1185">Reference proteome</keyword>
<name>A0A3P3W3T2_9FLAO</name>
<dbReference type="Proteomes" id="UP000271937">
    <property type="component" value="Unassembled WGS sequence"/>
</dbReference>
<sequence length="227" mass="25934">MNRIVITIFCVFTFAFSNAQIHEIGIFAGGNNYIGDIGPTNYIKPNEGAFGLLYKWNKSPRHSWRVSYTQGKMTSDDKNSDVSGRNQRGLNFENDLKELSLGLEFNFFDFNLHESGFLVTPYIYSGLSVFQYTELFHTGNHYQEDYKEMGFAIPMVIGIKARIADHWVLGLESGARYTFTDNLDGSNPKNNNFEELRFGNLNSNDWYVFTGLTLTYTFGNKPCYCAD</sequence>
<protein>
    <recommendedName>
        <fullName evidence="2">DUF6089 domain-containing protein</fullName>
    </recommendedName>
</protein>
<feature type="signal peptide" evidence="1">
    <location>
        <begin position="1"/>
        <end position="19"/>
    </location>
</feature>
<reference evidence="3 4" key="1">
    <citation type="submission" date="2018-11" db="EMBL/GenBank/DDBJ databases">
        <title>Flavobacterium sp. nov., YIM 102600 draft genome.</title>
        <authorList>
            <person name="Li G."/>
            <person name="Jiang Y."/>
        </authorList>
    </citation>
    <scope>NUCLEOTIDE SEQUENCE [LARGE SCALE GENOMIC DNA]</scope>
    <source>
        <strain evidence="3 4">YIM 102600</strain>
    </source>
</reference>
<evidence type="ECO:0000313" key="4">
    <source>
        <dbReference type="Proteomes" id="UP000271937"/>
    </source>
</evidence>
<dbReference type="InterPro" id="IPR011250">
    <property type="entry name" value="OMP/PagP_B-barrel"/>
</dbReference>
<accession>A0A3P3W3T2</accession>
<proteinExistence type="predicted"/>
<dbReference type="SUPFAM" id="SSF56925">
    <property type="entry name" value="OMPA-like"/>
    <property type="match status" value="1"/>
</dbReference>
<dbReference type="Pfam" id="PF19573">
    <property type="entry name" value="DUF6089"/>
    <property type="match status" value="1"/>
</dbReference>
<gene>
    <name evidence="3" type="ORF">EG849_13180</name>
</gene>
<dbReference type="EMBL" id="RQVR01000017">
    <property type="protein sequence ID" value="RRJ89394.1"/>
    <property type="molecule type" value="Genomic_DNA"/>
</dbReference>
<dbReference type="AlphaFoldDB" id="A0A3P3W3T2"/>
<evidence type="ECO:0000313" key="3">
    <source>
        <dbReference type="EMBL" id="RRJ89394.1"/>
    </source>
</evidence>
<dbReference type="InterPro" id="IPR045743">
    <property type="entry name" value="DUF6089"/>
</dbReference>
<feature type="domain" description="DUF6089" evidence="2">
    <location>
        <begin position="3"/>
        <end position="226"/>
    </location>
</feature>
<keyword evidence="1" id="KW-0732">Signal</keyword>
<evidence type="ECO:0000259" key="2">
    <source>
        <dbReference type="Pfam" id="PF19573"/>
    </source>
</evidence>
<dbReference type="OrthoDB" id="654178at2"/>
<evidence type="ECO:0000256" key="1">
    <source>
        <dbReference type="SAM" id="SignalP"/>
    </source>
</evidence>
<feature type="chain" id="PRO_5018305013" description="DUF6089 domain-containing protein" evidence="1">
    <location>
        <begin position="20"/>
        <end position="227"/>
    </location>
</feature>
<dbReference type="RefSeq" id="WP_125013561.1">
    <property type="nucleotide sequence ID" value="NZ_RQVR01000017.1"/>
</dbReference>
<organism evidence="3 4">
    <name type="scientific">Flavobacterium macacae</name>
    <dbReference type="NCBI Taxonomy" id="2488993"/>
    <lineage>
        <taxon>Bacteria</taxon>
        <taxon>Pseudomonadati</taxon>
        <taxon>Bacteroidota</taxon>
        <taxon>Flavobacteriia</taxon>
        <taxon>Flavobacteriales</taxon>
        <taxon>Flavobacteriaceae</taxon>
        <taxon>Flavobacterium</taxon>
    </lineage>
</organism>